<dbReference type="Pfam" id="PF00578">
    <property type="entry name" value="AhpC-TSA"/>
    <property type="match status" value="1"/>
</dbReference>
<gene>
    <name evidence="2" type="ORF">ACFOZ4_14965</name>
</gene>
<evidence type="ECO:0000259" key="1">
    <source>
        <dbReference type="PROSITE" id="PS51352"/>
    </source>
</evidence>
<dbReference type="RefSeq" id="WP_253763459.1">
    <property type="nucleotide sequence ID" value="NZ_JAMZDZ010000001.1"/>
</dbReference>
<accession>A0ABV8LMX9</accession>
<evidence type="ECO:0000313" key="3">
    <source>
        <dbReference type="Proteomes" id="UP001595816"/>
    </source>
</evidence>
<sequence>MPLALGQPIPALSLLELDGGRTDLEQVRGGRSAVLFFMRAHNCLVCLHHVRALAELSGMLGDRGVVPVIVVPGTTADATRVHRRAGGLRVVSSGGDAAHRAVDLEKHLLMQHSGTFLIDSEGILRYARSGALPTASFHRGELVAAVSQLPQNLGALG</sequence>
<feature type="domain" description="Thioredoxin" evidence="1">
    <location>
        <begin position="3"/>
        <end position="151"/>
    </location>
</feature>
<name>A0ABV8LMX9_9ACTN</name>
<dbReference type="Gene3D" id="3.40.30.10">
    <property type="entry name" value="Glutaredoxin"/>
    <property type="match status" value="1"/>
</dbReference>
<dbReference type="InterPro" id="IPR036249">
    <property type="entry name" value="Thioredoxin-like_sf"/>
</dbReference>
<dbReference type="EMBL" id="JBHSAY010000008">
    <property type="protein sequence ID" value="MFC4131908.1"/>
    <property type="molecule type" value="Genomic_DNA"/>
</dbReference>
<reference evidence="3" key="1">
    <citation type="journal article" date="2019" name="Int. J. Syst. Evol. Microbiol.">
        <title>The Global Catalogue of Microorganisms (GCM) 10K type strain sequencing project: providing services to taxonomists for standard genome sequencing and annotation.</title>
        <authorList>
            <consortium name="The Broad Institute Genomics Platform"/>
            <consortium name="The Broad Institute Genome Sequencing Center for Infectious Disease"/>
            <person name="Wu L."/>
            <person name="Ma J."/>
        </authorList>
    </citation>
    <scope>NUCLEOTIDE SEQUENCE [LARGE SCALE GENOMIC DNA]</scope>
    <source>
        <strain evidence="3">CGMCC 4.7289</strain>
    </source>
</reference>
<dbReference type="InterPro" id="IPR013766">
    <property type="entry name" value="Thioredoxin_domain"/>
</dbReference>
<proteinExistence type="predicted"/>
<organism evidence="2 3">
    <name type="scientific">Hamadaea flava</name>
    <dbReference type="NCBI Taxonomy" id="1742688"/>
    <lineage>
        <taxon>Bacteria</taxon>
        <taxon>Bacillati</taxon>
        <taxon>Actinomycetota</taxon>
        <taxon>Actinomycetes</taxon>
        <taxon>Micromonosporales</taxon>
        <taxon>Micromonosporaceae</taxon>
        <taxon>Hamadaea</taxon>
    </lineage>
</organism>
<comment type="caution">
    <text evidence="2">The sequence shown here is derived from an EMBL/GenBank/DDBJ whole genome shotgun (WGS) entry which is preliminary data.</text>
</comment>
<dbReference type="Proteomes" id="UP001595816">
    <property type="component" value="Unassembled WGS sequence"/>
</dbReference>
<evidence type="ECO:0000313" key="2">
    <source>
        <dbReference type="EMBL" id="MFC4131908.1"/>
    </source>
</evidence>
<dbReference type="SUPFAM" id="SSF52833">
    <property type="entry name" value="Thioredoxin-like"/>
    <property type="match status" value="1"/>
</dbReference>
<keyword evidence="3" id="KW-1185">Reference proteome</keyword>
<protein>
    <submittedName>
        <fullName evidence="2">Redoxin domain-containing protein</fullName>
    </submittedName>
</protein>
<dbReference type="PROSITE" id="PS51352">
    <property type="entry name" value="THIOREDOXIN_2"/>
    <property type="match status" value="1"/>
</dbReference>
<dbReference type="InterPro" id="IPR000866">
    <property type="entry name" value="AhpC/TSA"/>
</dbReference>